<dbReference type="PANTHER" id="PTHR43037:SF4">
    <property type="entry name" value="PEPTIDASE S9 PROLYL OLIGOPEPTIDASE CATALYTIC DOMAIN-CONTAINING PROTEIN"/>
    <property type="match status" value="1"/>
</dbReference>
<keyword evidence="4" id="KW-1185">Reference proteome</keyword>
<accession>A0ABT8WN04</accession>
<feature type="domain" description="Peptidase S9 prolyl oligopeptidase catalytic" evidence="2">
    <location>
        <begin position="345"/>
        <end position="490"/>
    </location>
</feature>
<evidence type="ECO:0000313" key="4">
    <source>
        <dbReference type="Proteomes" id="UP001176806"/>
    </source>
</evidence>
<proteinExistence type="predicted"/>
<dbReference type="Proteomes" id="UP001176806">
    <property type="component" value="Unassembled WGS sequence"/>
</dbReference>
<gene>
    <name evidence="3" type="ORF">Q4Q40_10105</name>
</gene>
<dbReference type="RefSeq" id="WP_303301676.1">
    <property type="nucleotide sequence ID" value="NZ_BAABDA010000050.1"/>
</dbReference>
<comment type="caution">
    <text evidence="3">The sequence shown here is derived from an EMBL/GenBank/DDBJ whole genome shotgun (WGS) entry which is preliminary data.</text>
</comment>
<dbReference type="InterPro" id="IPR001375">
    <property type="entry name" value="Peptidase_S9_cat"/>
</dbReference>
<dbReference type="EMBL" id="JAUOEL010000003">
    <property type="protein sequence ID" value="MDO5974538.1"/>
    <property type="molecule type" value="Genomic_DNA"/>
</dbReference>
<dbReference type="Pfam" id="PF00326">
    <property type="entry name" value="Peptidase_S9"/>
    <property type="match status" value="1"/>
</dbReference>
<sequence length="823" mass="94101">MVKYRFLVFIAITFFGIELNAQDTIVLKEGLVVGSTEKGRRSIIFTNPVFHKFITNSFSKPIENDSVGVNRQGDVQRWEKIKADEKDVFRSRKLRGGYLYVTYNAPKAGIKILEVSGHSELFVNGIPRGGDVYNKHLVFHPIELIQGENTFLVKGGRGQVNMTLLPVKKPISLLKRDMTKADFITTESDVKMGSIRILNATGKAQKNLRIVSESNGTVLETKVPTIIPLAMRKVPYKVQDNYTEKDTVRVSVKLYEGSKLLDESAILYHVRTPQERYSRTFISKIDGSLQYFSVREGVIASDKKPAMFLSLHGANVEARNQAVQYKAKDWGHVIAPTNRRDYGFNWEDWGRWDAMEVQEIAEKMYGTDPSRTYLTGHSMGGHGTWQIGATFPNKWAAISPIAGWYSLFSYANKEKEENPSPMENMLASASHASYTLELSKNYLHHGVYIQHGDADDVVSVEQARFMRKHLSEFHPDFAYYEYEDKKHWFGIDFSNIFDYFKWHTIPDNGDVKNFEFRTARPGVSSESRYVTVYQQEKQFEFCGVKVSQNVRTDKQKKKNDVLKKRSITIETENLKKFKVDLKHCISSDTVQIKVDENVFANLASYKGKDVWFEKENGVWALTEKPENTFEKNPLRYGHFKEAFKNNMLFVYATKGTKEENQWAFNKARFDAETFYYRGNGSIDIISDKEFSLSKFKDRSVILYGNATTNAAWKSLLSKAPIQVKRNEVKIGQKKLKGTEFGVYFTYPRKDSKTALVGVVSGSGMLGFKAVTPNKYFGSGADIPDMMIFTPSLYQNGIEHVEVAGYFGHDWSLENGDIEWRLNH</sequence>
<name>A0ABT8WN04_9FLAO</name>
<evidence type="ECO:0000313" key="3">
    <source>
        <dbReference type="EMBL" id="MDO5974538.1"/>
    </source>
</evidence>
<reference evidence="3" key="1">
    <citation type="submission" date="2023-07" db="EMBL/GenBank/DDBJ databases">
        <title>Two novel species in the genus Flavivirga.</title>
        <authorList>
            <person name="Kwon K."/>
        </authorList>
    </citation>
    <scope>NUCLEOTIDE SEQUENCE</scope>
    <source>
        <strain evidence="3">KACC 14158</strain>
    </source>
</reference>
<evidence type="ECO:0000259" key="2">
    <source>
        <dbReference type="Pfam" id="PF00326"/>
    </source>
</evidence>
<keyword evidence="1" id="KW-0732">Signal</keyword>
<dbReference type="PANTHER" id="PTHR43037">
    <property type="entry name" value="UNNAMED PRODUCT-RELATED"/>
    <property type="match status" value="1"/>
</dbReference>
<dbReference type="InterPro" id="IPR050955">
    <property type="entry name" value="Plant_Biomass_Hydrol_Est"/>
</dbReference>
<protein>
    <submittedName>
        <fullName evidence="3">Prolyl oligopeptidase family serine peptidase</fullName>
    </submittedName>
</protein>
<dbReference type="SUPFAM" id="SSF53474">
    <property type="entry name" value="alpha/beta-Hydrolases"/>
    <property type="match status" value="1"/>
</dbReference>
<dbReference type="InterPro" id="IPR029058">
    <property type="entry name" value="AB_hydrolase_fold"/>
</dbReference>
<organism evidence="3 4">
    <name type="scientific">Flavivirga jejuensis</name>
    <dbReference type="NCBI Taxonomy" id="870487"/>
    <lineage>
        <taxon>Bacteria</taxon>
        <taxon>Pseudomonadati</taxon>
        <taxon>Bacteroidota</taxon>
        <taxon>Flavobacteriia</taxon>
        <taxon>Flavobacteriales</taxon>
        <taxon>Flavobacteriaceae</taxon>
        <taxon>Flavivirga</taxon>
    </lineage>
</organism>
<evidence type="ECO:0000256" key="1">
    <source>
        <dbReference type="ARBA" id="ARBA00022729"/>
    </source>
</evidence>
<dbReference type="Gene3D" id="3.40.50.1820">
    <property type="entry name" value="alpha/beta hydrolase"/>
    <property type="match status" value="1"/>
</dbReference>